<dbReference type="PANTHER" id="PTHR11814">
    <property type="entry name" value="SULFATE TRANSPORTER"/>
    <property type="match status" value="1"/>
</dbReference>
<evidence type="ECO:0000256" key="2">
    <source>
        <dbReference type="ARBA" id="ARBA00022692"/>
    </source>
</evidence>
<sequence>MPEAGLHFENPAATMEREDDIITRYVVDRPVHTAAGFRKNVTGPPTKRDKPNILEQTKTYFTTCTGPKLLNILFGLLPILHWLPRYKLKKWLAGDILSGITVGIVHIPQSLAFSLLAGVPAIFGLYVTFWTVLIYTLTGTSRHLSVGTFAIPSLLTQAVVIRFVPESERPVMPTAQSNFTTIATGAMTTTNSAIDTLFQTELDDFYSRRIAVASALCLLMGIFQLVFGVLRFGMITTYMSEPLLQGFTTGAALYVVLSQMPAMLGIPPQPRTGIGAFYLSWGYIFTSLPNTHIATLIISIFCCIVLLVMREVNERYSDKLKVPIPTEVILVVVFILASYLADFKGMWGVAIVDNMPLGFPVPRIPDVSILGSIVGEAFGVAIVGFALNISVSKFYAIKFGYVIDANQELVAYGLTNLIPAFFQCFPNAAALARCQIQVNSGGKTQVVGIIVTVILLLTILVAGPLFEPLPRSVLGCIITIGLVGVLKQFALIWPTFKASKPDGVIWVFTFLAICSLGVDIGLFASLGFAMIVSVLRTQRPSYEVLGSVKDTDVYVDSKIYKTANLSKGIVVFKFNAMLYYVNKDYFKEKLFKATGVNPDAVINQRKKEASKLKKQQKNGDVIKNKNGEAKSVTVRMESAGEKLSTSVEEASPPPDNRLGGLKAVVIDCSTISMLDIVGVKTIKALQKSYKQIGVEWILSNVTADVHGALDRLSYYADADEADEFISVHDAVLYMEQKLGREPAEEQERSSVV</sequence>
<feature type="transmembrane region" description="Helical" evidence="5">
    <location>
        <begin position="242"/>
        <end position="261"/>
    </location>
</feature>
<keyword evidence="2 5" id="KW-0812">Transmembrane</keyword>
<feature type="transmembrane region" description="Helical" evidence="5">
    <location>
        <begin position="144"/>
        <end position="164"/>
    </location>
</feature>
<evidence type="ECO:0000313" key="7">
    <source>
        <dbReference type="EMBL" id="CAB3266194.1"/>
    </source>
</evidence>
<proteinExistence type="evidence at transcript level"/>
<feature type="transmembrane region" description="Helical" evidence="5">
    <location>
        <begin position="210"/>
        <end position="230"/>
    </location>
</feature>
<dbReference type="CDD" id="cd07042">
    <property type="entry name" value="STAS_SulP_like_sulfate_transporter"/>
    <property type="match status" value="1"/>
</dbReference>
<feature type="transmembrane region" description="Helical" evidence="5">
    <location>
        <begin position="115"/>
        <end position="137"/>
    </location>
</feature>
<feature type="transmembrane region" description="Helical" evidence="5">
    <location>
        <begin position="446"/>
        <end position="466"/>
    </location>
</feature>
<dbReference type="NCBIfam" id="TIGR00815">
    <property type="entry name" value="sulP"/>
    <property type="match status" value="1"/>
</dbReference>
<dbReference type="SUPFAM" id="SSF52091">
    <property type="entry name" value="SpoIIaa-like"/>
    <property type="match status" value="1"/>
</dbReference>
<feature type="transmembrane region" description="Helical" evidence="5">
    <location>
        <begin position="328"/>
        <end position="347"/>
    </location>
</feature>
<evidence type="ECO:0000256" key="5">
    <source>
        <dbReference type="SAM" id="Phobius"/>
    </source>
</evidence>
<dbReference type="AlphaFoldDB" id="A0A6F9DRX0"/>
<evidence type="ECO:0000256" key="4">
    <source>
        <dbReference type="ARBA" id="ARBA00023136"/>
    </source>
</evidence>
<reference evidence="7" key="1">
    <citation type="submission" date="2020-04" db="EMBL/GenBank/DDBJ databases">
        <authorList>
            <person name="Neveu A P."/>
        </authorList>
    </citation>
    <scope>NUCLEOTIDE SEQUENCE</scope>
    <source>
        <tissue evidence="7">Whole embryo</tissue>
    </source>
</reference>
<dbReference type="EMBL" id="LR790332">
    <property type="protein sequence ID" value="CAB3266194.1"/>
    <property type="molecule type" value="mRNA"/>
</dbReference>
<evidence type="ECO:0000256" key="1">
    <source>
        <dbReference type="ARBA" id="ARBA00004141"/>
    </source>
</evidence>
<protein>
    <submittedName>
        <fullName evidence="7">SLC26A2 anion exchanger</fullName>
    </submittedName>
</protein>
<organism evidence="7">
    <name type="scientific">Phallusia mammillata</name>
    <dbReference type="NCBI Taxonomy" id="59560"/>
    <lineage>
        <taxon>Eukaryota</taxon>
        <taxon>Metazoa</taxon>
        <taxon>Chordata</taxon>
        <taxon>Tunicata</taxon>
        <taxon>Ascidiacea</taxon>
        <taxon>Phlebobranchia</taxon>
        <taxon>Ascidiidae</taxon>
        <taxon>Phallusia</taxon>
    </lineage>
</organism>
<feature type="transmembrane region" description="Helical" evidence="5">
    <location>
        <begin position="281"/>
        <end position="308"/>
    </location>
</feature>
<dbReference type="InterPro" id="IPR002645">
    <property type="entry name" value="STAS_dom"/>
</dbReference>
<comment type="subcellular location">
    <subcellularLocation>
        <location evidence="1">Membrane</location>
        <topology evidence="1">Multi-pass membrane protein</topology>
    </subcellularLocation>
</comment>
<feature type="domain" description="STAS" evidence="6">
    <location>
        <begin position="559"/>
        <end position="734"/>
    </location>
</feature>
<feature type="transmembrane region" description="Helical" evidence="5">
    <location>
        <begin position="472"/>
        <end position="493"/>
    </location>
</feature>
<dbReference type="Pfam" id="PF01740">
    <property type="entry name" value="STAS"/>
    <property type="match status" value="1"/>
</dbReference>
<dbReference type="GO" id="GO:0055085">
    <property type="term" value="P:transmembrane transport"/>
    <property type="evidence" value="ECO:0007669"/>
    <property type="project" value="InterPro"/>
</dbReference>
<evidence type="ECO:0000256" key="3">
    <source>
        <dbReference type="ARBA" id="ARBA00022989"/>
    </source>
</evidence>
<keyword evidence="3 5" id="KW-1133">Transmembrane helix</keyword>
<dbReference type="Pfam" id="PF00916">
    <property type="entry name" value="Sulfate_transp"/>
    <property type="match status" value="1"/>
</dbReference>
<keyword evidence="4 5" id="KW-0472">Membrane</keyword>
<name>A0A6F9DRX0_9ASCI</name>
<feature type="transmembrane region" description="Helical" evidence="5">
    <location>
        <begin position="505"/>
        <end position="532"/>
    </location>
</feature>
<evidence type="ECO:0000259" key="6">
    <source>
        <dbReference type="PROSITE" id="PS50801"/>
    </source>
</evidence>
<gene>
    <name evidence="7" type="primary">Slc26a5</name>
</gene>
<feature type="transmembrane region" description="Helical" evidence="5">
    <location>
        <begin position="367"/>
        <end position="389"/>
    </location>
</feature>
<dbReference type="GO" id="GO:0016020">
    <property type="term" value="C:membrane"/>
    <property type="evidence" value="ECO:0007669"/>
    <property type="project" value="UniProtKB-SubCell"/>
</dbReference>
<dbReference type="PROSITE" id="PS50801">
    <property type="entry name" value="STAS"/>
    <property type="match status" value="1"/>
</dbReference>
<dbReference type="InterPro" id="IPR036513">
    <property type="entry name" value="STAS_dom_sf"/>
</dbReference>
<dbReference type="InterPro" id="IPR011547">
    <property type="entry name" value="SLC26A/SulP_dom"/>
</dbReference>
<dbReference type="Gene3D" id="3.30.750.24">
    <property type="entry name" value="STAS domain"/>
    <property type="match status" value="1"/>
</dbReference>
<dbReference type="InterPro" id="IPR001902">
    <property type="entry name" value="SLC26A/SulP_fam"/>
</dbReference>
<accession>A0A6F9DRX0</accession>